<proteinExistence type="evidence at transcript level"/>
<reference evidence="7" key="1">
    <citation type="submission" date="2018-01" db="EMBL/GenBank/DDBJ databases">
        <title>Harmonia axyridis odorant binding protein 10.</title>
        <authorList>
            <person name="Han S."/>
            <person name="Liang C."/>
            <person name="He Y."/>
            <person name="Liu T."/>
        </authorList>
    </citation>
    <scope>NUCLEOTIDE SEQUENCE</scope>
</reference>
<evidence type="ECO:0000313" key="7">
    <source>
        <dbReference type="EMBL" id="AVH84917.1"/>
    </source>
</evidence>
<sequence length="133" mass="14527">MNYAIFFFLVAILSNASGMDDDMQELINNLHNTCVGEVGVDEALITKAQNGDFAEDEKLMCYSKCLLDQMAIVDENGIVDPEAAVAVLPADMQAEAGPAVRKCSKLRGSSPCSNVFEVMKCWYTESPATYFLP</sequence>
<keyword evidence="6" id="KW-0732">Signal</keyword>
<dbReference type="GO" id="GO:0007608">
    <property type="term" value="P:sensory perception of smell"/>
    <property type="evidence" value="ECO:0007669"/>
    <property type="project" value="UniProtKB-ARBA"/>
</dbReference>
<dbReference type="Pfam" id="PF01395">
    <property type="entry name" value="PBP_GOBP"/>
    <property type="match status" value="1"/>
</dbReference>
<dbReference type="GO" id="GO:0005549">
    <property type="term" value="F:odorant binding"/>
    <property type="evidence" value="ECO:0007669"/>
    <property type="project" value="InterPro"/>
</dbReference>
<dbReference type="PRINTS" id="PR00485">
    <property type="entry name" value="MEALWORMBTLB"/>
</dbReference>
<evidence type="ECO:0000256" key="2">
    <source>
        <dbReference type="ARBA" id="ARBA00008098"/>
    </source>
</evidence>
<dbReference type="GO" id="GO:0005576">
    <property type="term" value="C:extracellular region"/>
    <property type="evidence" value="ECO:0007669"/>
    <property type="project" value="UniProtKB-SubCell"/>
</dbReference>
<evidence type="ECO:0000256" key="4">
    <source>
        <dbReference type="ARBA" id="ARBA00023180"/>
    </source>
</evidence>
<feature type="signal peptide" evidence="6">
    <location>
        <begin position="1"/>
        <end position="18"/>
    </location>
</feature>
<name>A0A8J9QZK1_HARAX</name>
<evidence type="ECO:0000256" key="1">
    <source>
        <dbReference type="ARBA" id="ARBA00004613"/>
    </source>
</evidence>
<comment type="subcellular location">
    <subcellularLocation>
        <location evidence="1">Secreted</location>
    </subcellularLocation>
</comment>
<feature type="chain" id="PRO_5035419148" evidence="6">
    <location>
        <begin position="19"/>
        <end position="133"/>
    </location>
</feature>
<dbReference type="Gene3D" id="1.10.238.20">
    <property type="entry name" value="Pheromone/general odorant binding protein domain"/>
    <property type="match status" value="1"/>
</dbReference>
<dbReference type="InterPro" id="IPR006170">
    <property type="entry name" value="PBP/GOBP"/>
</dbReference>
<dbReference type="AlphaFoldDB" id="A0A8J9QZK1"/>
<dbReference type="PANTHER" id="PTHR21364:SF2">
    <property type="entry name" value="GENERAL ODORANT-BINDING PROTEIN 19A"/>
    <property type="match status" value="1"/>
</dbReference>
<dbReference type="SUPFAM" id="SSF47565">
    <property type="entry name" value="Insect pheromone/odorant-binding proteins"/>
    <property type="match status" value="1"/>
</dbReference>
<organism evidence="7">
    <name type="scientific">Harmonia axyridis</name>
    <name type="common">Multicolored Asian lady beetle</name>
    <name type="synonym">Coccinella axyridis</name>
    <dbReference type="NCBI Taxonomy" id="115357"/>
    <lineage>
        <taxon>Eukaryota</taxon>
        <taxon>Metazoa</taxon>
        <taxon>Ecdysozoa</taxon>
        <taxon>Arthropoda</taxon>
        <taxon>Hexapoda</taxon>
        <taxon>Insecta</taxon>
        <taxon>Pterygota</taxon>
        <taxon>Neoptera</taxon>
        <taxon>Endopterygota</taxon>
        <taxon>Coleoptera</taxon>
        <taxon>Polyphaga</taxon>
        <taxon>Cucujiformia</taxon>
        <taxon>Coccinelloidea</taxon>
        <taxon>Coccinellidae</taxon>
        <taxon>Coccinellinae</taxon>
        <taxon>Coccinellini</taxon>
        <taxon>Harmonia</taxon>
    </lineage>
</organism>
<dbReference type="SMART" id="SM00708">
    <property type="entry name" value="PhBP"/>
    <property type="match status" value="1"/>
</dbReference>
<evidence type="ECO:0000256" key="3">
    <source>
        <dbReference type="ARBA" id="ARBA00022525"/>
    </source>
</evidence>
<comment type="function">
    <text evidence="5">May be a carrier protein for lipids.</text>
</comment>
<dbReference type="FunFam" id="1.10.238.20:FF:000001">
    <property type="entry name" value="General odorant-binding protein lush"/>
    <property type="match status" value="1"/>
</dbReference>
<dbReference type="PANTHER" id="PTHR21364">
    <property type="entry name" value="GENERAL ODORANT-BINDING PROTEIN 19A"/>
    <property type="match status" value="1"/>
</dbReference>
<dbReference type="CDD" id="cd23992">
    <property type="entry name" value="PBP_GOBP"/>
    <property type="match status" value="1"/>
</dbReference>
<keyword evidence="3" id="KW-0964">Secreted</keyword>
<evidence type="ECO:0000256" key="6">
    <source>
        <dbReference type="SAM" id="SignalP"/>
    </source>
</evidence>
<accession>A0A8J9QZK1</accession>
<gene>
    <name evidence="7" type="primary">OBP10</name>
</gene>
<evidence type="ECO:0000256" key="5">
    <source>
        <dbReference type="ARBA" id="ARBA00056866"/>
    </source>
</evidence>
<dbReference type="InterPro" id="IPR036728">
    <property type="entry name" value="PBP_GOBP_sf"/>
</dbReference>
<comment type="similarity">
    <text evidence="2">Belongs to the PBP/GOBP family.</text>
</comment>
<keyword evidence="4" id="KW-0325">Glycoprotein</keyword>
<protein>
    <submittedName>
        <fullName evidence="7">Odorant binding protein 10</fullName>
    </submittedName>
</protein>
<dbReference type="EMBL" id="MG757931">
    <property type="protein sequence ID" value="AVH84917.1"/>
    <property type="molecule type" value="mRNA"/>
</dbReference>